<keyword evidence="2 4" id="KW-0863">Zinc-finger</keyword>
<proteinExistence type="predicted"/>
<dbReference type="Proteomes" id="UP001345219">
    <property type="component" value="Chromosome 14"/>
</dbReference>
<feature type="region of interest" description="Disordered" evidence="5">
    <location>
        <begin position="230"/>
        <end position="286"/>
    </location>
</feature>
<evidence type="ECO:0000256" key="5">
    <source>
        <dbReference type="SAM" id="MobiDB-lite"/>
    </source>
</evidence>
<feature type="region of interest" description="Disordered" evidence="5">
    <location>
        <begin position="759"/>
        <end position="807"/>
    </location>
</feature>
<dbReference type="GO" id="GO:0008270">
    <property type="term" value="F:zinc ion binding"/>
    <property type="evidence" value="ECO:0007669"/>
    <property type="project" value="UniProtKB-KW"/>
</dbReference>
<feature type="region of interest" description="Disordered" evidence="5">
    <location>
        <begin position="139"/>
        <end position="187"/>
    </location>
</feature>
<dbReference type="Gene3D" id="3.30.40.10">
    <property type="entry name" value="Zinc/RING finger domain, C3HC4 (zinc finger)"/>
    <property type="match status" value="1"/>
</dbReference>
<evidence type="ECO:0000256" key="4">
    <source>
        <dbReference type="PROSITE-ProRule" id="PRU00175"/>
    </source>
</evidence>
<feature type="compositionally biased region" description="Basic and acidic residues" evidence="5">
    <location>
        <begin position="1316"/>
        <end position="1332"/>
    </location>
</feature>
<protein>
    <recommendedName>
        <fullName evidence="6">RING-type domain-containing protein</fullName>
    </recommendedName>
</protein>
<evidence type="ECO:0000259" key="6">
    <source>
        <dbReference type="PROSITE" id="PS50089"/>
    </source>
</evidence>
<dbReference type="PROSITE" id="PS50089">
    <property type="entry name" value="ZF_RING_2"/>
    <property type="match status" value="1"/>
</dbReference>
<keyword evidence="3" id="KW-0862">Zinc</keyword>
<gene>
    <name evidence="7" type="ORF">SAY87_017864</name>
</gene>
<keyword evidence="8" id="KW-1185">Reference proteome</keyword>
<dbReference type="SUPFAM" id="SSF57850">
    <property type="entry name" value="RING/U-box"/>
    <property type="match status" value="1"/>
</dbReference>
<evidence type="ECO:0000313" key="7">
    <source>
        <dbReference type="EMBL" id="KAK4777677.1"/>
    </source>
</evidence>
<feature type="compositionally biased region" description="Low complexity" evidence="5">
    <location>
        <begin position="150"/>
        <end position="167"/>
    </location>
</feature>
<feature type="domain" description="RING-type" evidence="6">
    <location>
        <begin position="20"/>
        <end position="59"/>
    </location>
</feature>
<dbReference type="InterPro" id="IPR001841">
    <property type="entry name" value="Znf_RING"/>
</dbReference>
<dbReference type="PROSITE" id="PS00518">
    <property type="entry name" value="ZF_RING_1"/>
    <property type="match status" value="1"/>
</dbReference>
<evidence type="ECO:0000256" key="3">
    <source>
        <dbReference type="ARBA" id="ARBA00022833"/>
    </source>
</evidence>
<evidence type="ECO:0000256" key="2">
    <source>
        <dbReference type="ARBA" id="ARBA00022771"/>
    </source>
</evidence>
<reference evidence="7 8" key="1">
    <citation type="journal article" date="2023" name="Hortic Res">
        <title>Pangenome of water caltrop reveals structural variations and asymmetric subgenome divergence after allopolyploidization.</title>
        <authorList>
            <person name="Zhang X."/>
            <person name="Chen Y."/>
            <person name="Wang L."/>
            <person name="Yuan Y."/>
            <person name="Fang M."/>
            <person name="Shi L."/>
            <person name="Lu R."/>
            <person name="Comes H.P."/>
            <person name="Ma Y."/>
            <person name="Chen Y."/>
            <person name="Huang G."/>
            <person name="Zhou Y."/>
            <person name="Zheng Z."/>
            <person name="Qiu Y."/>
        </authorList>
    </citation>
    <scope>NUCLEOTIDE SEQUENCE [LARGE SCALE GENOMIC DNA]</scope>
    <source>
        <tissue evidence="7">Roots</tissue>
    </source>
</reference>
<evidence type="ECO:0000256" key="1">
    <source>
        <dbReference type="ARBA" id="ARBA00022723"/>
    </source>
</evidence>
<feature type="compositionally biased region" description="Low complexity" evidence="5">
    <location>
        <begin position="230"/>
        <end position="246"/>
    </location>
</feature>
<comment type="caution">
    <text evidence="7">The sequence shown here is derived from an EMBL/GenBank/DDBJ whole genome shotgun (WGS) entry which is preliminary data.</text>
</comment>
<feature type="compositionally biased region" description="Low complexity" evidence="5">
    <location>
        <begin position="253"/>
        <end position="286"/>
    </location>
</feature>
<name>A0AAN7QTA3_9MYRT</name>
<feature type="region of interest" description="Disordered" evidence="5">
    <location>
        <begin position="1301"/>
        <end position="1332"/>
    </location>
</feature>
<evidence type="ECO:0000313" key="8">
    <source>
        <dbReference type="Proteomes" id="UP001345219"/>
    </source>
</evidence>
<dbReference type="InterPro" id="IPR013083">
    <property type="entry name" value="Znf_RING/FYVE/PHD"/>
</dbReference>
<keyword evidence="1" id="KW-0479">Metal-binding</keyword>
<dbReference type="InterPro" id="IPR017907">
    <property type="entry name" value="Znf_RING_CS"/>
</dbReference>
<dbReference type="PANTHER" id="PTHR37393">
    <property type="entry name" value="AT-RICH INTERACTIVE DOMAIN-CONTAINING PROTEIN 1A-LIKE"/>
    <property type="match status" value="1"/>
</dbReference>
<accession>A0AAN7QTA3</accession>
<feature type="compositionally biased region" description="Polar residues" evidence="5">
    <location>
        <begin position="168"/>
        <end position="185"/>
    </location>
</feature>
<sequence>MGFDNECILSIQSLAGEYFCPVCRLLVCPNEALQSQCTHLYCKPCLGYIANSSKACPYDGYLVTEADSKPLIESNKALAETINKIGVCCLYHRSGCPWKGPLSDCITHCSGCAFGNSPVVCNKCGVQIVHRQVQDHAQSCPGVQPPAQKAVPSQEASSASAADANLSQISKPSVPASSQAQTTKPVNEAAVTTPELWYQQQYHQYYQHYAGYATCNPQYQQYYQQQLQQEAVQPQPYPQSQPQLQPQKPPQPQLQGPVSSHLNQQPPTNVQQPTLPSQTQVQAQQPYGQPQVNLHLQAQSQIPAAPLALPPNQHQQLQLGVLSYPQVNPSHSHTLQYPQHPVQTLPQLQSQPPVHQHPPHTPPLPNSHIQLHSQAQVPGSVPNPLGVHNMHHPQQNVTANSMPQPQVQPVHAVPGYQSYPLPHPSSQSQLGAPQQHLVPTRPPQQLQQSVQVQGQGLVMHSSSSIRPTSVHAMLPNKQNLGLSQPPSSTTNLPTAQQTMYQHFKQPGQMVSTNTVMHPVQQQISQPTSQQVQPALGGQPRGLAQNQLYQQHPFSHQQILMQPQTCPRVPTLIHHLQSQQSLEQSHSSQNLAGGFPIPNHGLTMHVSPRPPGTVQVRPTQPSLNHRNLVGRDSQVKSSPEEQLASVSNPMILERSAINVQPDMSSQNTTKLDDKFLGDTVGEMNTVKSEMDTRHLAANHKVSETQEASKRKIARQETAQHEIEACDAKSEKQNKECHLPGHVVKQNESYQEQVENDTSLDLEPLGSENMSSATHNPDDFRTVPSIGNNPAHGVELPPSQQRAAAPSVQLAPPGDPHELHLRGQPIDLYGHSRSRNLLPRQITDQVLSPFSKQPFDPVISSGLLPDHGSLPSFGRGQSQLQCQFAPVNQGNLLQRMPSKSLGEVPPGALEGTGGIFISEKCALNGVEKLTETRPLYTDIRTHSNLQESLGRGSQGPFGRINKPPGVDFPFNQEVRLKFLQREHMPSSVDLTPQIYDNRSFKAELKGMHDPIAKYKNHRISGSCFDESAFEMAIQGLDTEGSGSTSSRMFPPYGCNAVSRKRPFGSSEDNIERFGLSHTPADVLGFVPSYIRNDVEGSLAGMPGEHDGLPLRSLRGPTGISHGSLGSDDIMRRETYMHDGSIGRPFPESRLQVLPGHLNKSRLDYPENFIVGQHLRNGDMMGHDLPNHVRRHELLGPRNLHRGEHSGFPHFRGHVPGGEPVGPEVLGGRLGFERSLSFQRHSTDGYKSKEPFDDLRMRRMASTGWCHICKVDCDTFEGLDLHSQTREHQKVAIDIVRSIKQQNAKKKKLISNGKSTVEGPRRSRAPDSEIHGKNH</sequence>
<dbReference type="PANTHER" id="PTHR37393:SF1">
    <property type="entry name" value="AT-RICH INTERACTIVE DOMAIN-CONTAINING PROTEIN 1A-LIKE"/>
    <property type="match status" value="1"/>
</dbReference>
<dbReference type="EMBL" id="JAXIOK010000002">
    <property type="protein sequence ID" value="KAK4777677.1"/>
    <property type="molecule type" value="Genomic_DNA"/>
</dbReference>
<organism evidence="7 8">
    <name type="scientific">Trapa incisa</name>
    <dbReference type="NCBI Taxonomy" id="236973"/>
    <lineage>
        <taxon>Eukaryota</taxon>
        <taxon>Viridiplantae</taxon>
        <taxon>Streptophyta</taxon>
        <taxon>Embryophyta</taxon>
        <taxon>Tracheophyta</taxon>
        <taxon>Spermatophyta</taxon>
        <taxon>Magnoliopsida</taxon>
        <taxon>eudicotyledons</taxon>
        <taxon>Gunneridae</taxon>
        <taxon>Pentapetalae</taxon>
        <taxon>rosids</taxon>
        <taxon>malvids</taxon>
        <taxon>Myrtales</taxon>
        <taxon>Lythraceae</taxon>
        <taxon>Trapa</taxon>
    </lineage>
</organism>